<proteinExistence type="predicted"/>
<protein>
    <submittedName>
        <fullName evidence="3">Helix-turn-helix domain-containing protein</fullName>
    </submittedName>
</protein>
<dbReference type="RefSeq" id="WP_158421062.1">
    <property type="nucleotide sequence ID" value="NZ_JAOQJL010000009.1"/>
</dbReference>
<keyword evidence="4" id="KW-1185">Reference proteome</keyword>
<feature type="domain" description="YheO-like" evidence="1">
    <location>
        <begin position="6"/>
        <end position="110"/>
    </location>
</feature>
<dbReference type="Pfam" id="PF13309">
    <property type="entry name" value="HTH_22"/>
    <property type="match status" value="1"/>
</dbReference>
<evidence type="ECO:0000313" key="4">
    <source>
        <dbReference type="Proteomes" id="UP001652409"/>
    </source>
</evidence>
<dbReference type="PANTHER" id="PTHR35568:SF1">
    <property type="entry name" value="TRANSCRIPTIONAL REGULATOR DAUR"/>
    <property type="match status" value="1"/>
</dbReference>
<reference evidence="3 4" key="1">
    <citation type="journal article" date="2021" name="ISME Commun">
        <title>Automated analysis of genomic sequences facilitates high-throughput and comprehensive description of bacteria.</title>
        <authorList>
            <person name="Hitch T.C.A."/>
        </authorList>
    </citation>
    <scope>NUCLEOTIDE SEQUENCE [LARGE SCALE GENOMIC DNA]</scope>
    <source>
        <strain evidence="3 4">Sanger_23</strain>
    </source>
</reference>
<dbReference type="PANTHER" id="PTHR35568">
    <property type="entry name" value="TRANSCRIPTIONAL REGULATOR DAUR"/>
    <property type="match status" value="1"/>
</dbReference>
<name>A0ABT2TRX5_9FIRM</name>
<dbReference type="Pfam" id="PF08348">
    <property type="entry name" value="PAS_6"/>
    <property type="match status" value="1"/>
</dbReference>
<evidence type="ECO:0000313" key="3">
    <source>
        <dbReference type="EMBL" id="MCU6764994.1"/>
    </source>
</evidence>
<dbReference type="Proteomes" id="UP001652409">
    <property type="component" value="Unassembled WGS sequence"/>
</dbReference>
<feature type="domain" description="Transcriptional regulator DauR-like HTH" evidence="2">
    <location>
        <begin position="152"/>
        <end position="212"/>
    </location>
</feature>
<evidence type="ECO:0000259" key="2">
    <source>
        <dbReference type="Pfam" id="PF13309"/>
    </source>
</evidence>
<dbReference type="EMBL" id="JAOQJL010000009">
    <property type="protein sequence ID" value="MCU6764994.1"/>
    <property type="molecule type" value="Genomic_DNA"/>
</dbReference>
<comment type="caution">
    <text evidence="3">The sequence shown here is derived from an EMBL/GenBank/DDBJ whole genome shotgun (WGS) entry which is preliminary data.</text>
</comment>
<dbReference type="InterPro" id="IPR039445">
    <property type="entry name" value="DauR-like_HTH"/>
</dbReference>
<dbReference type="InterPro" id="IPR013559">
    <property type="entry name" value="YheO"/>
</dbReference>
<gene>
    <name evidence="3" type="ORF">OCV61_06145</name>
</gene>
<sequence>MLNVDFYRPIVEFLALYMGSNTEVILCDTENILLIENSMDEERFEGAPIGEMQQALIQNPECRNIPYNINYRTLSKTGEKVRSATLFIRDANGTLEGLLTVNQCVGEFVRLRKMMDMLISGEQDHNVLRKSKHSSSPKQSYEALTLSVTEIIDRVLEEATIRFGAPPNRLTANEKISTIREMDSRGVFLAKGSVNEVADKLGSSKATIYRYLHQLETKQ</sequence>
<accession>A0ABT2TRX5</accession>
<organism evidence="3 4">
    <name type="scientific">Blautia ammoniilytica</name>
    <dbReference type="NCBI Taxonomy" id="2981782"/>
    <lineage>
        <taxon>Bacteria</taxon>
        <taxon>Bacillati</taxon>
        <taxon>Bacillota</taxon>
        <taxon>Clostridia</taxon>
        <taxon>Lachnospirales</taxon>
        <taxon>Lachnospiraceae</taxon>
        <taxon>Blautia</taxon>
    </lineage>
</organism>
<evidence type="ECO:0000259" key="1">
    <source>
        <dbReference type="Pfam" id="PF08348"/>
    </source>
</evidence>
<dbReference type="InterPro" id="IPR039446">
    <property type="entry name" value="DauR-like"/>
</dbReference>